<dbReference type="GO" id="GO:0006633">
    <property type="term" value="P:fatty acid biosynthetic process"/>
    <property type="evidence" value="ECO:0007669"/>
    <property type="project" value="UniProtKB-UniRule"/>
</dbReference>
<dbReference type="SUPFAM" id="SSF53659">
    <property type="entry name" value="Isocitrate/Isopropylmalate dehydrogenase-like"/>
    <property type="match status" value="1"/>
</dbReference>
<comment type="similarity">
    <text evidence="10">Belongs to the PlsX family.</text>
</comment>
<dbReference type="Proteomes" id="UP000178943">
    <property type="component" value="Unassembled WGS sequence"/>
</dbReference>
<comment type="pathway">
    <text evidence="10">Lipid metabolism; phospholipid metabolism.</text>
</comment>
<dbReference type="UniPathway" id="UPA00085"/>
<dbReference type="Pfam" id="PF02504">
    <property type="entry name" value="FA_synthesis"/>
    <property type="match status" value="1"/>
</dbReference>
<keyword evidence="6 10" id="KW-0594">Phospholipid biosynthesis</keyword>
<comment type="caution">
    <text evidence="11">The sequence shown here is derived from an EMBL/GenBank/DDBJ whole genome shotgun (WGS) entry which is preliminary data.</text>
</comment>
<keyword evidence="3 10" id="KW-0444">Lipid biosynthesis</keyword>
<keyword evidence="4 10" id="KW-0808">Transferase</keyword>
<reference evidence="11 12" key="1">
    <citation type="journal article" date="2016" name="Nat. Commun.">
        <title>Thousands of microbial genomes shed light on interconnected biogeochemical processes in an aquifer system.</title>
        <authorList>
            <person name="Anantharaman K."/>
            <person name="Brown C.T."/>
            <person name="Hug L.A."/>
            <person name="Sharon I."/>
            <person name="Castelle C.J."/>
            <person name="Probst A.J."/>
            <person name="Thomas B.C."/>
            <person name="Singh A."/>
            <person name="Wilkins M.J."/>
            <person name="Karaoz U."/>
            <person name="Brodie E.L."/>
            <person name="Williams K.H."/>
            <person name="Hubbard S.S."/>
            <person name="Banfield J.F."/>
        </authorList>
    </citation>
    <scope>NUCLEOTIDE SEQUENCE [LARGE SCALE GENOMIC DNA]</scope>
</reference>
<dbReference type="InterPro" id="IPR012281">
    <property type="entry name" value="Phospholipid_synth_PlsX-like"/>
</dbReference>
<keyword evidence="7 10" id="KW-1208">Phospholipid metabolism</keyword>
<dbReference type="EC" id="2.3.1.274" evidence="8 10"/>
<evidence type="ECO:0000256" key="6">
    <source>
        <dbReference type="ARBA" id="ARBA00023209"/>
    </source>
</evidence>
<dbReference type="GO" id="GO:0008654">
    <property type="term" value="P:phospholipid biosynthetic process"/>
    <property type="evidence" value="ECO:0007669"/>
    <property type="project" value="UniProtKB-KW"/>
</dbReference>
<dbReference type="HAMAP" id="MF_00019">
    <property type="entry name" value="PlsX"/>
    <property type="match status" value="1"/>
</dbReference>
<evidence type="ECO:0000313" key="12">
    <source>
        <dbReference type="Proteomes" id="UP000178943"/>
    </source>
</evidence>
<name>A0A1F5VUU2_9BACT</name>
<evidence type="ECO:0000313" key="11">
    <source>
        <dbReference type="EMBL" id="OGF67234.1"/>
    </source>
</evidence>
<evidence type="ECO:0000256" key="3">
    <source>
        <dbReference type="ARBA" id="ARBA00022516"/>
    </source>
</evidence>
<evidence type="ECO:0000256" key="10">
    <source>
        <dbReference type="HAMAP-Rule" id="MF_00019"/>
    </source>
</evidence>
<proteinExistence type="inferred from homology"/>
<evidence type="ECO:0000256" key="4">
    <source>
        <dbReference type="ARBA" id="ARBA00022679"/>
    </source>
</evidence>
<dbReference type="GO" id="GO:0043811">
    <property type="term" value="F:phosphate:acyl-[acyl carrier protein] acyltransferase activity"/>
    <property type="evidence" value="ECO:0007669"/>
    <property type="project" value="UniProtKB-UniRule"/>
</dbReference>
<dbReference type="NCBIfam" id="TIGR00182">
    <property type="entry name" value="plsX"/>
    <property type="match status" value="1"/>
</dbReference>
<dbReference type="PANTHER" id="PTHR30100:SF1">
    <property type="entry name" value="PHOSPHATE ACYLTRANSFERASE"/>
    <property type="match status" value="1"/>
</dbReference>
<keyword evidence="5 10" id="KW-0443">Lipid metabolism</keyword>
<protein>
    <recommendedName>
        <fullName evidence="8 10">Phosphate acyltransferase</fullName>
        <ecNumber evidence="8 10">2.3.1.274</ecNumber>
    </recommendedName>
    <alternativeName>
        <fullName evidence="10">Acyl-ACP phosphotransacylase</fullName>
    </alternativeName>
    <alternativeName>
        <fullName evidence="10">Acyl-[acyl-carrier-protein]--phosphate acyltransferase</fullName>
    </alternativeName>
    <alternativeName>
        <fullName evidence="10">Phosphate-acyl-ACP acyltransferase</fullName>
    </alternativeName>
</protein>
<accession>A0A1F5VUU2</accession>
<keyword evidence="2 10" id="KW-0963">Cytoplasm</keyword>
<dbReference type="InterPro" id="IPR003664">
    <property type="entry name" value="FA_synthesis"/>
</dbReference>
<dbReference type="Gene3D" id="3.40.718.10">
    <property type="entry name" value="Isopropylmalate Dehydrogenase"/>
    <property type="match status" value="1"/>
</dbReference>
<comment type="subunit">
    <text evidence="9 10">Homodimer. Probably interacts with PlsY.</text>
</comment>
<comment type="subcellular location">
    <subcellularLocation>
        <location evidence="10">Cytoplasm</location>
    </subcellularLocation>
    <text evidence="10">Associated with the membrane possibly through PlsY.</text>
</comment>
<dbReference type="AlphaFoldDB" id="A0A1F5VUU2"/>
<evidence type="ECO:0000256" key="8">
    <source>
        <dbReference type="ARBA" id="ARBA00024069"/>
    </source>
</evidence>
<dbReference type="STRING" id="1817863.A2Y62_10340"/>
<evidence type="ECO:0000256" key="9">
    <source>
        <dbReference type="ARBA" id="ARBA00046608"/>
    </source>
</evidence>
<dbReference type="PANTHER" id="PTHR30100">
    <property type="entry name" value="FATTY ACID/PHOSPHOLIPID SYNTHESIS PROTEIN PLSX"/>
    <property type="match status" value="1"/>
</dbReference>
<dbReference type="PIRSF" id="PIRSF002465">
    <property type="entry name" value="Phsphlp_syn_PlsX"/>
    <property type="match status" value="1"/>
</dbReference>
<sequence length="322" mass="34848">MGGDFAPDDILKGVIQESRNFNINLVLAGNEEIIRDSASRNNLDISNIEILNCLNEVAMDDHASDVIKHKKDSSIYLGTQLAAKKEGSAFLSAGNTGAVMACSLFNMRKIEGIMRPAIAVVIPLANSKFILIDAGANVEVKPIFLKQFALMGKIYSQNILGIENPKIGLLNVGTEEKKGSEILVEAFKLLRETDINFIGNVEGRDIFEGSTDVVVCDGFVGNVLLKSIEGIAKLFFGEIKSILTYNLITKLAASILKGRFKAMKKKFDYEEHGGALLLGVDGISIISHGSSKAKAISSAIRVAYENLKIDVVGKIKSEINKV</sequence>
<evidence type="ECO:0000256" key="1">
    <source>
        <dbReference type="ARBA" id="ARBA00001232"/>
    </source>
</evidence>
<gene>
    <name evidence="10" type="primary">plsX</name>
    <name evidence="11" type="ORF">A2Y62_10340</name>
</gene>
<evidence type="ECO:0000256" key="5">
    <source>
        <dbReference type="ARBA" id="ARBA00023098"/>
    </source>
</evidence>
<evidence type="ECO:0000256" key="7">
    <source>
        <dbReference type="ARBA" id="ARBA00023264"/>
    </source>
</evidence>
<comment type="catalytic activity">
    <reaction evidence="1 10">
        <text>a fatty acyl-[ACP] + phosphate = an acyl phosphate + holo-[ACP]</text>
        <dbReference type="Rhea" id="RHEA:42292"/>
        <dbReference type="Rhea" id="RHEA-COMP:9685"/>
        <dbReference type="Rhea" id="RHEA-COMP:14125"/>
        <dbReference type="ChEBI" id="CHEBI:43474"/>
        <dbReference type="ChEBI" id="CHEBI:59918"/>
        <dbReference type="ChEBI" id="CHEBI:64479"/>
        <dbReference type="ChEBI" id="CHEBI:138651"/>
        <dbReference type="EC" id="2.3.1.274"/>
    </reaction>
</comment>
<organism evidence="11 12">
    <name type="scientific">Candidatus Fischerbacteria bacterium RBG_13_37_8</name>
    <dbReference type="NCBI Taxonomy" id="1817863"/>
    <lineage>
        <taxon>Bacteria</taxon>
        <taxon>Candidatus Fischeribacteriota</taxon>
    </lineage>
</organism>
<dbReference type="EMBL" id="MFGW01000064">
    <property type="protein sequence ID" value="OGF67234.1"/>
    <property type="molecule type" value="Genomic_DNA"/>
</dbReference>
<comment type="function">
    <text evidence="10">Catalyzes the reversible formation of acyl-phosphate (acyl-PO(4)) from acyl-[acyl-carrier-protein] (acyl-ACP). This enzyme utilizes acyl-ACP as fatty acyl donor, but not acyl-CoA.</text>
</comment>
<evidence type="ECO:0000256" key="2">
    <source>
        <dbReference type="ARBA" id="ARBA00022490"/>
    </source>
</evidence>
<dbReference type="GO" id="GO:0005737">
    <property type="term" value="C:cytoplasm"/>
    <property type="evidence" value="ECO:0007669"/>
    <property type="project" value="UniProtKB-SubCell"/>
</dbReference>